<keyword evidence="6" id="KW-1185">Reference proteome</keyword>
<dbReference type="InterPro" id="IPR016125">
    <property type="entry name" value="Peptidase_C15-like"/>
</dbReference>
<evidence type="ECO:0000256" key="3">
    <source>
        <dbReference type="ARBA" id="ARBA00022801"/>
    </source>
</evidence>
<sequence length="261" mass="28694">MTKKEYSVVVTGFGANLNAPYGNNTSNPSSLIARSLPHSLPPSHPLNPTDSTITLVDGVANDFAEIYGTYAKIRQRLRDLHAQYGTTVDLWVHLGRSPWPFVTVERKAFRQDFTSSWLGEDARKGYYNGPDNEKNSVNDIGPNPWLDVPMGLNTEIDVNAVVRDSNVNLAKGKDVLEVRSHLEAAAMGCGFCYYESLANCWVAGKRRDVLFCHVPRGVEEGDVEKGREAILAVVGAAVKAIGEREGRSGEGDWKQEFGLEP</sequence>
<keyword evidence="3" id="KW-0378">Hydrolase</keyword>
<keyword evidence="2" id="KW-0645">Protease</keyword>
<proteinExistence type="inferred from homology"/>
<reference evidence="5 6" key="1">
    <citation type="journal article" date="2023" name="G3 (Bethesda)">
        <title>A chromosome-level genome assembly of Zasmidium syzygii isolated from banana leaves.</title>
        <authorList>
            <person name="van Westerhoven A.C."/>
            <person name="Mehrabi R."/>
            <person name="Talebi R."/>
            <person name="Steentjes M.B.F."/>
            <person name="Corcolon B."/>
            <person name="Chong P.A."/>
            <person name="Kema G.H.J."/>
            <person name="Seidl M.F."/>
        </authorList>
    </citation>
    <scope>NUCLEOTIDE SEQUENCE [LARGE SCALE GENOMIC DNA]</scope>
    <source>
        <strain evidence="5 6">P124</strain>
    </source>
</reference>
<protein>
    <recommendedName>
        <fullName evidence="7">Peptidase C15, pyroglutamyl peptidase I-like protein</fullName>
    </recommendedName>
</protein>
<name>A0ABR0EKW2_ZASCE</name>
<dbReference type="SUPFAM" id="SSF53182">
    <property type="entry name" value="Pyrrolidone carboxyl peptidase (pyroglutamate aminopeptidase)"/>
    <property type="match status" value="1"/>
</dbReference>
<evidence type="ECO:0000313" key="5">
    <source>
        <dbReference type="EMBL" id="KAK4502219.1"/>
    </source>
</evidence>
<comment type="similarity">
    <text evidence="1">Belongs to the peptidase C15 family.</text>
</comment>
<dbReference type="PANTHER" id="PTHR23402">
    <property type="entry name" value="PROTEASE FAMILY C15 PYROGLUTAMYL-PEPTIDASE I-RELATED"/>
    <property type="match status" value="1"/>
</dbReference>
<dbReference type="Gene3D" id="3.40.630.20">
    <property type="entry name" value="Peptidase C15, pyroglutamyl peptidase I-like"/>
    <property type="match status" value="1"/>
</dbReference>
<accession>A0ABR0EKW2</accession>
<evidence type="ECO:0008006" key="7">
    <source>
        <dbReference type="Google" id="ProtNLM"/>
    </source>
</evidence>
<dbReference type="PANTHER" id="PTHR23402:SF1">
    <property type="entry name" value="PYROGLUTAMYL-PEPTIDASE I"/>
    <property type="match status" value="1"/>
</dbReference>
<gene>
    <name evidence="5" type="ORF">PRZ48_005644</name>
</gene>
<evidence type="ECO:0000256" key="4">
    <source>
        <dbReference type="ARBA" id="ARBA00022807"/>
    </source>
</evidence>
<dbReference type="EMBL" id="JAXOVC010000004">
    <property type="protein sequence ID" value="KAK4502219.1"/>
    <property type="molecule type" value="Genomic_DNA"/>
</dbReference>
<keyword evidence="4" id="KW-0788">Thiol protease</keyword>
<comment type="caution">
    <text evidence="5">The sequence shown here is derived from an EMBL/GenBank/DDBJ whole genome shotgun (WGS) entry which is preliminary data.</text>
</comment>
<dbReference type="InterPro" id="IPR036440">
    <property type="entry name" value="Peptidase_C15-like_sf"/>
</dbReference>
<evidence type="ECO:0000256" key="2">
    <source>
        <dbReference type="ARBA" id="ARBA00022670"/>
    </source>
</evidence>
<dbReference type="Proteomes" id="UP001305779">
    <property type="component" value="Unassembled WGS sequence"/>
</dbReference>
<evidence type="ECO:0000256" key="1">
    <source>
        <dbReference type="ARBA" id="ARBA00006641"/>
    </source>
</evidence>
<evidence type="ECO:0000313" key="6">
    <source>
        <dbReference type="Proteomes" id="UP001305779"/>
    </source>
</evidence>
<organism evidence="5 6">
    <name type="scientific">Zasmidium cellare</name>
    <name type="common">Wine cellar mold</name>
    <name type="synonym">Racodium cellare</name>
    <dbReference type="NCBI Taxonomy" id="395010"/>
    <lineage>
        <taxon>Eukaryota</taxon>
        <taxon>Fungi</taxon>
        <taxon>Dikarya</taxon>
        <taxon>Ascomycota</taxon>
        <taxon>Pezizomycotina</taxon>
        <taxon>Dothideomycetes</taxon>
        <taxon>Dothideomycetidae</taxon>
        <taxon>Mycosphaerellales</taxon>
        <taxon>Mycosphaerellaceae</taxon>
        <taxon>Zasmidium</taxon>
    </lineage>
</organism>